<dbReference type="InterPro" id="IPR013783">
    <property type="entry name" value="Ig-like_fold"/>
</dbReference>
<accession>A0A6J5MB57</accession>
<sequence length="1004" mass="112522">MQRVIKIRPTKTFQKGGLKPNFALYSERTGAPVILPAEEGGNTQYRVEQTTLRNTSGNFKKVVNDLNKIHLLEGTAFSITITALDPDNIVDPWDTSNVRYKWLKNGSYIHSVNNLNNYKGYNNLVFTADQVNQNITGDYTVEVSNDTGTTTTATLTITVYNRLRVPELYNNLIKNSSGEAGTDNWTLTNGIVVNEFSPSLGDSKNFASILVENRLWTSGDNYIAVQPELPFRFCSSNSWVNFNYFYQNWKQGTLSGLFSSFYGWHYGNNKPNIVSNEDPGDDFACFFPSKRYIDDFNANNGKLGLLHEMKEARTYFTKPPIQRNNDPVSKMTQTIDITNADAFADGKVCGVENLVGNFFAYVGLGINSYEFRIRFGPFEGPGPGDQNLFDNIGNVFWAAYNESNNIRLIPQLAPTNGSVNLPSITPLDILNRGTVLLDTVGASILPTSFAYNIPPWKYTILRDLYDQAYRNPGAQGVNPFNPNADFVQLFESALFAGNLTPAQATAYPELEALGPIEYPGLDSNNSTTRAAAQDQVRLQLDDRFRVAEEFIYQKVIQVLNNLFNLNLNEELTTQDYDTLTSLVHALISKHLDDFNVNSVLNDVLYSATYDRARGLASTFAKKTSQPFDLTSPDAGTRYGNYYNYVYNILKFYVYENIQGGEIIDNYIFAPAAPDKFLNTLVVDFNGLKQMAEGGGGAINPKYDLTRMTRIDVFPKCNDTVSFDLEYVDNFGEVLGADTLNGPNEDDIFAVKEKVFLSTVLTKLFQKATHLTQANDFTPVTYKGGQELFTLYKFAYGDGNGPGITLSQEFLRQNYPTDYFAQLANNSFPVSDTGAAAFFAVNKTFTVPRRTRTINVTANFNHSSIAWGQDADSGINRYDSDEIQAEHLTDKLKFYRSGNPRTGLAHIKLCLYDTTFKRTAQYPNYFVPPRHVWSELKSILSGPQMKELDRILYSAEDWQNFVYIQPTRESLAAPVVIEKIEPPADTRPQEPADASLTQQLQNGVG</sequence>
<feature type="region of interest" description="Disordered" evidence="1">
    <location>
        <begin position="981"/>
        <end position="1004"/>
    </location>
</feature>
<dbReference type="EMBL" id="LR796421">
    <property type="protein sequence ID" value="CAB4143502.1"/>
    <property type="molecule type" value="Genomic_DNA"/>
</dbReference>
<protein>
    <recommendedName>
        <fullName evidence="3">Ig-like domain-containing protein</fullName>
    </recommendedName>
</protein>
<name>A0A6J5MB57_9CAUD</name>
<organism evidence="2">
    <name type="scientific">uncultured Caudovirales phage</name>
    <dbReference type="NCBI Taxonomy" id="2100421"/>
    <lineage>
        <taxon>Viruses</taxon>
        <taxon>Duplodnaviria</taxon>
        <taxon>Heunggongvirae</taxon>
        <taxon>Uroviricota</taxon>
        <taxon>Caudoviricetes</taxon>
        <taxon>Peduoviridae</taxon>
        <taxon>Maltschvirus</taxon>
        <taxon>Maltschvirus maltsch</taxon>
    </lineage>
</organism>
<dbReference type="SUPFAM" id="SSF48726">
    <property type="entry name" value="Immunoglobulin"/>
    <property type="match status" value="1"/>
</dbReference>
<proteinExistence type="predicted"/>
<reference evidence="2" key="1">
    <citation type="submission" date="2020-04" db="EMBL/GenBank/DDBJ databases">
        <authorList>
            <person name="Chiriac C."/>
            <person name="Salcher M."/>
            <person name="Ghai R."/>
            <person name="Kavagutti S V."/>
        </authorList>
    </citation>
    <scope>NUCLEOTIDE SEQUENCE</scope>
</reference>
<gene>
    <name evidence="2" type="ORF">UFOVP450_154</name>
</gene>
<feature type="compositionally biased region" description="Polar residues" evidence="1">
    <location>
        <begin position="994"/>
        <end position="1004"/>
    </location>
</feature>
<dbReference type="Gene3D" id="2.60.40.10">
    <property type="entry name" value="Immunoglobulins"/>
    <property type="match status" value="1"/>
</dbReference>
<evidence type="ECO:0008006" key="3">
    <source>
        <dbReference type="Google" id="ProtNLM"/>
    </source>
</evidence>
<evidence type="ECO:0000256" key="1">
    <source>
        <dbReference type="SAM" id="MobiDB-lite"/>
    </source>
</evidence>
<evidence type="ECO:0000313" key="2">
    <source>
        <dbReference type="EMBL" id="CAB4143502.1"/>
    </source>
</evidence>
<dbReference type="InterPro" id="IPR036179">
    <property type="entry name" value="Ig-like_dom_sf"/>
</dbReference>